<gene>
    <name evidence="2" type="ORF">HA254_07840</name>
</gene>
<comment type="caution">
    <text evidence="2">The sequence shown here is derived from an EMBL/GenBank/DDBJ whole genome shotgun (WGS) entry which is preliminary data.</text>
</comment>
<dbReference type="Pfam" id="PF08241">
    <property type="entry name" value="Methyltransf_11"/>
    <property type="match status" value="1"/>
</dbReference>
<feature type="domain" description="Methyltransferase type 11" evidence="1">
    <location>
        <begin position="57"/>
        <end position="137"/>
    </location>
</feature>
<reference evidence="3" key="1">
    <citation type="journal article" date="2020" name="bioRxiv">
        <title>A rank-normalized archaeal taxonomy based on genome phylogeny resolves widespread incomplete and uneven classifications.</title>
        <authorList>
            <person name="Rinke C."/>
            <person name="Chuvochina M."/>
            <person name="Mussig A.J."/>
            <person name="Chaumeil P.-A."/>
            <person name="Waite D.W."/>
            <person name="Whitman W.B."/>
            <person name="Parks D.H."/>
            <person name="Hugenholtz P."/>
        </authorList>
    </citation>
    <scope>NUCLEOTIDE SEQUENCE [LARGE SCALE GENOMIC DNA]</scope>
</reference>
<proteinExistence type="predicted"/>
<organism evidence="2 3">
    <name type="scientific">Candidatus Iainarchaeum sp</name>
    <dbReference type="NCBI Taxonomy" id="3101447"/>
    <lineage>
        <taxon>Archaea</taxon>
        <taxon>Candidatus Iainarchaeota</taxon>
        <taxon>Candidatus Iainarchaeia</taxon>
        <taxon>Candidatus Iainarchaeales</taxon>
        <taxon>Candidatus Iainarchaeaceae</taxon>
        <taxon>Candidatus Iainarchaeum</taxon>
    </lineage>
</organism>
<dbReference type="PANTHER" id="PTHR43591:SF24">
    <property type="entry name" value="2-METHOXY-6-POLYPRENYL-1,4-BENZOQUINOL METHYLASE, MITOCHONDRIAL"/>
    <property type="match status" value="1"/>
</dbReference>
<dbReference type="SUPFAM" id="SSF53335">
    <property type="entry name" value="S-adenosyl-L-methionine-dependent methyltransferases"/>
    <property type="match status" value="1"/>
</dbReference>
<dbReference type="EMBL" id="DUGC01000123">
    <property type="protein sequence ID" value="HIH10547.1"/>
    <property type="molecule type" value="Genomic_DNA"/>
</dbReference>
<dbReference type="GO" id="GO:0008757">
    <property type="term" value="F:S-adenosylmethionine-dependent methyltransferase activity"/>
    <property type="evidence" value="ECO:0007669"/>
    <property type="project" value="InterPro"/>
</dbReference>
<dbReference type="Gene3D" id="3.40.50.150">
    <property type="entry name" value="Vaccinia Virus protein VP39"/>
    <property type="match status" value="1"/>
</dbReference>
<dbReference type="InterPro" id="IPR013216">
    <property type="entry name" value="Methyltransf_11"/>
</dbReference>
<dbReference type="InterPro" id="IPR029063">
    <property type="entry name" value="SAM-dependent_MTases_sf"/>
</dbReference>
<keyword evidence="2" id="KW-0489">Methyltransferase</keyword>
<name>A0A7J4J390_9ARCH</name>
<protein>
    <submittedName>
        <fullName evidence="2">Methyltransferase domain-containing protein</fullName>
    </submittedName>
</protein>
<dbReference type="PANTHER" id="PTHR43591">
    <property type="entry name" value="METHYLTRANSFERASE"/>
    <property type="match status" value="1"/>
</dbReference>
<keyword evidence="2" id="KW-0808">Transferase</keyword>
<sequence length="272" mass="31304">MLDEYKPSHNENRLSHEGDIRFARKDYYSRGPGNLKFLLKNRYEWMNRFINKGDFALEVGCGTGISKDFIRKDCTVMLTDFADYEWVERKVDALDTKFPAAKFDAVYCSNMVHHVPFPKKFFFEMSRILKPGGALIIQEINCSLMMRILLRIARHEGWSFRQDVFSTKTPCTDSKDLWSANCAIPNLLFDDSEKFEREVGQFKIIHSSFSEFLLFPLSGGVIAKMRTIDLPLPLLKTLKKFDDFVSGAFPGVFALQRQVVLKKRGNGKKSPG</sequence>
<dbReference type="AlphaFoldDB" id="A0A7J4J390"/>
<evidence type="ECO:0000313" key="3">
    <source>
        <dbReference type="Proteomes" id="UP000565078"/>
    </source>
</evidence>
<dbReference type="CDD" id="cd02440">
    <property type="entry name" value="AdoMet_MTases"/>
    <property type="match status" value="1"/>
</dbReference>
<evidence type="ECO:0000313" key="2">
    <source>
        <dbReference type="EMBL" id="HIH10547.1"/>
    </source>
</evidence>
<dbReference type="GO" id="GO:0032259">
    <property type="term" value="P:methylation"/>
    <property type="evidence" value="ECO:0007669"/>
    <property type="project" value="UniProtKB-KW"/>
</dbReference>
<dbReference type="Proteomes" id="UP000565078">
    <property type="component" value="Unassembled WGS sequence"/>
</dbReference>
<accession>A0A7J4J390</accession>
<evidence type="ECO:0000259" key="1">
    <source>
        <dbReference type="Pfam" id="PF08241"/>
    </source>
</evidence>